<comment type="caution">
    <text evidence="13">The sequence shown here is derived from an EMBL/GenBank/DDBJ whole genome shotgun (WGS) entry which is preliminary data.</text>
</comment>
<dbReference type="PANTHER" id="PTHR46206:SF5">
    <property type="entry name" value="P450, PUTATIVE (EUROFUNG)-RELATED"/>
    <property type="match status" value="1"/>
</dbReference>
<evidence type="ECO:0000256" key="12">
    <source>
        <dbReference type="SAM" id="SignalP"/>
    </source>
</evidence>
<proteinExistence type="inferred from homology"/>
<reference evidence="13 14" key="1">
    <citation type="submission" date="2015-12" db="EMBL/GenBank/DDBJ databases">
        <title>Draft genome sequence of Moniliophthora roreri, the causal agent of frosty pod rot of cacao.</title>
        <authorList>
            <person name="Aime M.C."/>
            <person name="Diaz-Valderrama J.R."/>
            <person name="Kijpornyongpan T."/>
            <person name="Phillips-Mora W."/>
        </authorList>
    </citation>
    <scope>NUCLEOTIDE SEQUENCE [LARGE SCALE GENOMIC DNA]</scope>
    <source>
        <strain evidence="13 14">MCA 2952</strain>
    </source>
</reference>
<evidence type="ECO:0000256" key="7">
    <source>
        <dbReference type="ARBA" id="ARBA00022989"/>
    </source>
</evidence>
<dbReference type="InterPro" id="IPR036396">
    <property type="entry name" value="Cyt_P450_sf"/>
</dbReference>
<organism evidence="13 14">
    <name type="scientific">Moniliophthora roreri</name>
    <name type="common">Frosty pod rot fungus</name>
    <name type="synonym">Monilia roreri</name>
    <dbReference type="NCBI Taxonomy" id="221103"/>
    <lineage>
        <taxon>Eukaryota</taxon>
        <taxon>Fungi</taxon>
        <taxon>Dikarya</taxon>
        <taxon>Basidiomycota</taxon>
        <taxon>Agaricomycotina</taxon>
        <taxon>Agaricomycetes</taxon>
        <taxon>Agaricomycetidae</taxon>
        <taxon>Agaricales</taxon>
        <taxon>Marasmiineae</taxon>
        <taxon>Marasmiaceae</taxon>
        <taxon>Moniliophthora</taxon>
    </lineage>
</organism>
<keyword evidence="11" id="KW-0472">Membrane</keyword>
<dbReference type="GO" id="GO:0016020">
    <property type="term" value="C:membrane"/>
    <property type="evidence" value="ECO:0007669"/>
    <property type="project" value="UniProtKB-SubCell"/>
</dbReference>
<comment type="subcellular location">
    <subcellularLocation>
        <location evidence="2">Membrane</location>
    </subcellularLocation>
</comment>
<dbReference type="eggNOG" id="KOG0157">
    <property type="taxonomic scope" value="Eukaryota"/>
</dbReference>
<dbReference type="AlphaFoldDB" id="A0A0W0GCL0"/>
<keyword evidence="4" id="KW-0349">Heme</keyword>
<evidence type="ECO:0000256" key="8">
    <source>
        <dbReference type="ARBA" id="ARBA00023002"/>
    </source>
</evidence>
<evidence type="ECO:0000256" key="11">
    <source>
        <dbReference type="ARBA" id="ARBA00023136"/>
    </source>
</evidence>
<feature type="signal peptide" evidence="12">
    <location>
        <begin position="1"/>
        <end position="18"/>
    </location>
</feature>
<accession>A0A0W0GCL0</accession>
<dbReference type="Proteomes" id="UP000054988">
    <property type="component" value="Unassembled WGS sequence"/>
</dbReference>
<keyword evidence="12" id="KW-0732">Signal</keyword>
<dbReference type="EMBL" id="LATX01000421">
    <property type="protein sequence ID" value="KTB46300.1"/>
    <property type="molecule type" value="Genomic_DNA"/>
</dbReference>
<comment type="cofactor">
    <cofactor evidence="1">
        <name>heme</name>
        <dbReference type="ChEBI" id="CHEBI:30413"/>
    </cofactor>
</comment>
<keyword evidence="5" id="KW-0812">Transmembrane</keyword>
<evidence type="ECO:0000256" key="10">
    <source>
        <dbReference type="ARBA" id="ARBA00023033"/>
    </source>
</evidence>
<evidence type="ECO:0000256" key="1">
    <source>
        <dbReference type="ARBA" id="ARBA00001971"/>
    </source>
</evidence>
<evidence type="ECO:0000256" key="5">
    <source>
        <dbReference type="ARBA" id="ARBA00022692"/>
    </source>
</evidence>
<dbReference type="PANTHER" id="PTHR46206">
    <property type="entry name" value="CYTOCHROME P450"/>
    <property type="match status" value="1"/>
</dbReference>
<evidence type="ECO:0000256" key="6">
    <source>
        <dbReference type="ARBA" id="ARBA00022723"/>
    </source>
</evidence>
<gene>
    <name evidence="13" type="ORF">WG66_1114</name>
</gene>
<keyword evidence="10" id="KW-0503">Monooxygenase</keyword>
<evidence type="ECO:0000313" key="14">
    <source>
        <dbReference type="Proteomes" id="UP000054988"/>
    </source>
</evidence>
<keyword evidence="7" id="KW-1133">Transmembrane helix</keyword>
<sequence>MGFLVVFCILLLLYLVTELYDRGRRAQRSLPTRGLNSLILSYINGVMNCFDGRDSVRRACLKHEGHLFTYPQLGKWFVLARSSSHIHDLCNAPEDILSMEEAAEELLQLRHTVGPLFCQETYHITAIRTSLNSNVSQRLRELIDEVICCYKECVDSRIDPEDEWTAIPAFDAFSTMICRASNRVFVGLPLCRNPDYIDIVRHFSSQIFFAGPIIKFLVPKFLRPYVVFTSSTRFMDSLGVAELWDLSTGHIMDTIVVYSSSLDI</sequence>
<dbReference type="SUPFAM" id="SSF48264">
    <property type="entry name" value="Cytochrome P450"/>
    <property type="match status" value="1"/>
</dbReference>
<evidence type="ECO:0000256" key="3">
    <source>
        <dbReference type="ARBA" id="ARBA00010617"/>
    </source>
</evidence>
<dbReference type="GO" id="GO:0005506">
    <property type="term" value="F:iron ion binding"/>
    <property type="evidence" value="ECO:0007669"/>
    <property type="project" value="InterPro"/>
</dbReference>
<evidence type="ECO:0000256" key="2">
    <source>
        <dbReference type="ARBA" id="ARBA00004370"/>
    </source>
</evidence>
<name>A0A0W0GCL0_MONRR</name>
<keyword evidence="9" id="KW-0408">Iron</keyword>
<dbReference type="GO" id="GO:0004497">
    <property type="term" value="F:monooxygenase activity"/>
    <property type="evidence" value="ECO:0007669"/>
    <property type="project" value="UniProtKB-KW"/>
</dbReference>
<dbReference type="GO" id="GO:0016705">
    <property type="term" value="F:oxidoreductase activity, acting on paired donors, with incorporation or reduction of molecular oxygen"/>
    <property type="evidence" value="ECO:0007669"/>
    <property type="project" value="InterPro"/>
</dbReference>
<dbReference type="GO" id="GO:0020037">
    <property type="term" value="F:heme binding"/>
    <property type="evidence" value="ECO:0007669"/>
    <property type="project" value="InterPro"/>
</dbReference>
<evidence type="ECO:0000313" key="13">
    <source>
        <dbReference type="EMBL" id="KTB46300.1"/>
    </source>
</evidence>
<evidence type="ECO:0000256" key="4">
    <source>
        <dbReference type="ARBA" id="ARBA00022617"/>
    </source>
</evidence>
<keyword evidence="6" id="KW-0479">Metal-binding</keyword>
<dbReference type="Gene3D" id="1.10.630.10">
    <property type="entry name" value="Cytochrome P450"/>
    <property type="match status" value="1"/>
</dbReference>
<feature type="chain" id="PRO_5006902562" evidence="12">
    <location>
        <begin position="19"/>
        <end position="264"/>
    </location>
</feature>
<evidence type="ECO:0000256" key="9">
    <source>
        <dbReference type="ARBA" id="ARBA00023004"/>
    </source>
</evidence>
<protein>
    <submittedName>
        <fullName evidence="13">Putative cytochrome P450</fullName>
    </submittedName>
</protein>
<keyword evidence="8" id="KW-0560">Oxidoreductase</keyword>
<comment type="similarity">
    <text evidence="3">Belongs to the cytochrome P450 family.</text>
</comment>